<evidence type="ECO:0000256" key="5">
    <source>
        <dbReference type="ARBA" id="ARBA00022833"/>
    </source>
</evidence>
<dbReference type="Gene3D" id="2.70.70.10">
    <property type="entry name" value="Glucose Permease (Domain IIA)"/>
    <property type="match status" value="1"/>
</dbReference>
<evidence type="ECO:0000256" key="7">
    <source>
        <dbReference type="SAM" id="Phobius"/>
    </source>
</evidence>
<dbReference type="PANTHER" id="PTHR21666:SF288">
    <property type="entry name" value="CELL DIVISION PROTEIN YTFB"/>
    <property type="match status" value="1"/>
</dbReference>
<evidence type="ECO:0000256" key="2">
    <source>
        <dbReference type="ARBA" id="ARBA00022670"/>
    </source>
</evidence>
<evidence type="ECO:0000256" key="6">
    <source>
        <dbReference type="ARBA" id="ARBA00023049"/>
    </source>
</evidence>
<keyword evidence="3" id="KW-0479">Metal-binding</keyword>
<dbReference type="GO" id="GO:0004222">
    <property type="term" value="F:metalloendopeptidase activity"/>
    <property type="evidence" value="ECO:0007669"/>
    <property type="project" value="TreeGrafter"/>
</dbReference>
<keyword evidence="4" id="KW-0378">Hydrolase</keyword>
<dbReference type="GO" id="GO:0006508">
    <property type="term" value="P:proteolysis"/>
    <property type="evidence" value="ECO:0007669"/>
    <property type="project" value="UniProtKB-KW"/>
</dbReference>
<name>A0A5D9C873_9SPHN</name>
<dbReference type="AlphaFoldDB" id="A0A5D9C873"/>
<feature type="transmembrane region" description="Helical" evidence="7">
    <location>
        <begin position="7"/>
        <end position="27"/>
    </location>
</feature>
<evidence type="ECO:0000256" key="1">
    <source>
        <dbReference type="ARBA" id="ARBA00001947"/>
    </source>
</evidence>
<proteinExistence type="predicted"/>
<dbReference type="InterPro" id="IPR011055">
    <property type="entry name" value="Dup_hybrid_motif"/>
</dbReference>
<reference evidence="9 10" key="1">
    <citation type="submission" date="2019-08" db="EMBL/GenBank/DDBJ databases">
        <authorList>
            <person name="Wang G."/>
            <person name="Xu Z."/>
        </authorList>
    </citation>
    <scope>NUCLEOTIDE SEQUENCE [LARGE SCALE GENOMIC DNA]</scope>
    <source>
        <strain evidence="9 10">ZX</strain>
    </source>
</reference>
<protein>
    <submittedName>
        <fullName evidence="9">M23 family metallopeptidase</fullName>
    </submittedName>
</protein>
<comment type="cofactor">
    <cofactor evidence="1">
        <name>Zn(2+)</name>
        <dbReference type="ChEBI" id="CHEBI:29105"/>
    </cofactor>
</comment>
<comment type="caution">
    <text evidence="9">The sequence shown here is derived from an EMBL/GenBank/DDBJ whole genome shotgun (WGS) entry which is preliminary data.</text>
</comment>
<dbReference type="CDD" id="cd12797">
    <property type="entry name" value="M23_peptidase"/>
    <property type="match status" value="1"/>
</dbReference>
<dbReference type="GO" id="GO:0046872">
    <property type="term" value="F:metal ion binding"/>
    <property type="evidence" value="ECO:0007669"/>
    <property type="project" value="UniProtKB-KW"/>
</dbReference>
<dbReference type="SUPFAM" id="SSF51261">
    <property type="entry name" value="Duplicated hybrid motif"/>
    <property type="match status" value="1"/>
</dbReference>
<keyword evidence="6" id="KW-0482">Metalloprotease</keyword>
<keyword evidence="10" id="KW-1185">Reference proteome</keyword>
<evidence type="ECO:0000259" key="8">
    <source>
        <dbReference type="Pfam" id="PF01551"/>
    </source>
</evidence>
<keyword evidence="7" id="KW-1133">Transmembrane helix</keyword>
<evidence type="ECO:0000313" key="10">
    <source>
        <dbReference type="Proteomes" id="UP000322077"/>
    </source>
</evidence>
<evidence type="ECO:0000256" key="3">
    <source>
        <dbReference type="ARBA" id="ARBA00022723"/>
    </source>
</evidence>
<dbReference type="Proteomes" id="UP000322077">
    <property type="component" value="Unassembled WGS sequence"/>
</dbReference>
<gene>
    <name evidence="9" type="ORF">FYJ91_14790</name>
</gene>
<keyword evidence="7" id="KW-0812">Transmembrane</keyword>
<dbReference type="InterPro" id="IPR016047">
    <property type="entry name" value="M23ase_b-sheet_dom"/>
</dbReference>
<keyword evidence="5" id="KW-0862">Zinc</keyword>
<evidence type="ECO:0000313" key="9">
    <source>
        <dbReference type="EMBL" id="TZG26211.1"/>
    </source>
</evidence>
<accession>A0A5D9C873</accession>
<sequence>MRIIHRIAIILLVAVIFYVGWVIYLNLPGADTPQPKAMVGPAKTIAAPAAPEQVVPAKGPLLIPVAGVTAAQLQDTFTDARGDGSRSHGALDIMAPRGTPVLAAAAGTVEKLFTSKLGGLTIYIRRPGGGWVDYYAHLDHYAPDLAEGQNVARGQTIGAVGFTGDASPEGPHLHYEIKAMAPGESWWQGKAVNPYAILSGK</sequence>
<dbReference type="Pfam" id="PF01551">
    <property type="entry name" value="Peptidase_M23"/>
    <property type="match status" value="1"/>
</dbReference>
<evidence type="ECO:0000256" key="4">
    <source>
        <dbReference type="ARBA" id="ARBA00022801"/>
    </source>
</evidence>
<organism evidence="9 10">
    <name type="scientific">Sphingomonas montanisoli</name>
    <dbReference type="NCBI Taxonomy" id="2606412"/>
    <lineage>
        <taxon>Bacteria</taxon>
        <taxon>Pseudomonadati</taxon>
        <taxon>Pseudomonadota</taxon>
        <taxon>Alphaproteobacteria</taxon>
        <taxon>Sphingomonadales</taxon>
        <taxon>Sphingomonadaceae</taxon>
        <taxon>Sphingomonas</taxon>
    </lineage>
</organism>
<dbReference type="InterPro" id="IPR050570">
    <property type="entry name" value="Cell_wall_metabolism_enzyme"/>
</dbReference>
<dbReference type="RefSeq" id="WP_149523017.1">
    <property type="nucleotide sequence ID" value="NZ_VTOU01000003.1"/>
</dbReference>
<keyword evidence="2" id="KW-0645">Protease</keyword>
<keyword evidence="7" id="KW-0472">Membrane</keyword>
<feature type="domain" description="M23ase beta-sheet core" evidence="8">
    <location>
        <begin position="87"/>
        <end position="194"/>
    </location>
</feature>
<dbReference type="EMBL" id="VTOU01000003">
    <property type="protein sequence ID" value="TZG26211.1"/>
    <property type="molecule type" value="Genomic_DNA"/>
</dbReference>
<dbReference type="PANTHER" id="PTHR21666">
    <property type="entry name" value="PEPTIDASE-RELATED"/>
    <property type="match status" value="1"/>
</dbReference>